<evidence type="ECO:0000313" key="3">
    <source>
        <dbReference type="EMBL" id="MBE9639772.1"/>
    </source>
</evidence>
<dbReference type="SUPFAM" id="SSF46955">
    <property type="entry name" value="Putative DNA-binding domain"/>
    <property type="match status" value="1"/>
</dbReference>
<keyword evidence="4" id="KW-1185">Reference proteome</keyword>
<protein>
    <submittedName>
        <fullName evidence="3">AlpA family phage regulatory protein</fullName>
    </submittedName>
</protein>
<feature type="region of interest" description="Disordered" evidence="1">
    <location>
        <begin position="116"/>
        <end position="136"/>
    </location>
</feature>
<dbReference type="EMBL" id="JADFFK010000021">
    <property type="protein sequence ID" value="MBE9639772.1"/>
    <property type="molecule type" value="Genomic_DNA"/>
</dbReference>
<feature type="compositionally biased region" description="Basic residues" evidence="1">
    <location>
        <begin position="117"/>
        <end position="128"/>
    </location>
</feature>
<dbReference type="RefSeq" id="WP_194137039.1">
    <property type="nucleotide sequence ID" value="NZ_JADFFK010000021.1"/>
</dbReference>
<evidence type="ECO:0000259" key="2">
    <source>
        <dbReference type="Pfam" id="PF12728"/>
    </source>
</evidence>
<organism evidence="3 4">
    <name type="scientific">Salipiger mangrovisoli</name>
    <dbReference type="NCBI Taxonomy" id="2865933"/>
    <lineage>
        <taxon>Bacteria</taxon>
        <taxon>Pseudomonadati</taxon>
        <taxon>Pseudomonadota</taxon>
        <taxon>Alphaproteobacteria</taxon>
        <taxon>Rhodobacterales</taxon>
        <taxon>Roseobacteraceae</taxon>
        <taxon>Salipiger</taxon>
    </lineage>
</organism>
<dbReference type="InterPro" id="IPR041657">
    <property type="entry name" value="HTH_17"/>
</dbReference>
<dbReference type="InterPro" id="IPR009061">
    <property type="entry name" value="DNA-bd_dom_put_sf"/>
</dbReference>
<evidence type="ECO:0000313" key="4">
    <source>
        <dbReference type="Proteomes" id="UP000607796"/>
    </source>
</evidence>
<reference evidence="3 4" key="1">
    <citation type="journal article" date="2021" name="Int. J. Syst. Evol. Microbiol.">
        <title>Salipiger mangrovisoli sp. nov., isolated from mangrove soil and the proposal for the reclassification of Paraphaeobacter pallidus as Salipiger pallidus comb. nov.</title>
        <authorList>
            <person name="Du J."/>
            <person name="Liu Y."/>
            <person name="Pei T."/>
            <person name="Deng M.R."/>
            <person name="Zhu H."/>
        </authorList>
    </citation>
    <scope>NUCLEOTIDE SEQUENCE [LARGE SCALE GENOMIC DNA]</scope>
    <source>
        <strain evidence="3 4">6D45A</strain>
    </source>
</reference>
<comment type="caution">
    <text evidence="3">The sequence shown here is derived from an EMBL/GenBank/DDBJ whole genome shotgun (WGS) entry which is preliminary data.</text>
</comment>
<dbReference type="Proteomes" id="UP000607796">
    <property type="component" value="Unassembled WGS sequence"/>
</dbReference>
<dbReference type="Gene3D" id="1.10.238.160">
    <property type="match status" value="1"/>
</dbReference>
<gene>
    <name evidence="3" type="ORF">IQ782_23225</name>
</gene>
<proteinExistence type="predicted"/>
<feature type="domain" description="Helix-turn-helix" evidence="2">
    <location>
        <begin position="66"/>
        <end position="108"/>
    </location>
</feature>
<name>A0ABR9X8K4_9RHOB</name>
<accession>A0ABR9X8K4</accession>
<dbReference type="Pfam" id="PF12728">
    <property type="entry name" value="HTH_17"/>
    <property type="match status" value="1"/>
</dbReference>
<evidence type="ECO:0000256" key="1">
    <source>
        <dbReference type="SAM" id="MobiDB-lite"/>
    </source>
</evidence>
<sequence>MSKKTREPRGALDLFSAAGLSDHALPAVGNLKCAAPAAKPASKPKKKAISPISVEGGQNERYLRDSAVAQRYGVSRQTVWRWAAQGALPEPIKLSEGVTRWRVSDLLAHEASLPKSAKAKVVRSRRMKTTKEGGQS</sequence>